<accession>A0ABQ8F8T8</accession>
<evidence type="ECO:0000313" key="3">
    <source>
        <dbReference type="EMBL" id="KAH6592645.1"/>
    </source>
</evidence>
<feature type="region of interest" description="Disordered" evidence="1">
    <location>
        <begin position="64"/>
        <end position="83"/>
    </location>
</feature>
<dbReference type="EMBL" id="JAFCIX010000376">
    <property type="protein sequence ID" value="KAH6592645.1"/>
    <property type="molecule type" value="Genomic_DNA"/>
</dbReference>
<name>A0ABQ8F8T8_9FUNG</name>
<keyword evidence="2" id="KW-0732">Signal</keyword>
<feature type="signal peptide" evidence="2">
    <location>
        <begin position="1"/>
        <end position="18"/>
    </location>
</feature>
<dbReference type="Proteomes" id="UP001648503">
    <property type="component" value="Unassembled WGS sequence"/>
</dbReference>
<evidence type="ECO:0000256" key="1">
    <source>
        <dbReference type="SAM" id="MobiDB-lite"/>
    </source>
</evidence>
<comment type="caution">
    <text evidence="3">The sequence shown here is derived from an EMBL/GenBank/DDBJ whole genome shotgun (WGS) entry which is preliminary data.</text>
</comment>
<feature type="chain" id="PRO_5046503306" evidence="2">
    <location>
        <begin position="19"/>
        <end position="222"/>
    </location>
</feature>
<gene>
    <name evidence="3" type="ORF">BASA50_007933</name>
</gene>
<evidence type="ECO:0000256" key="2">
    <source>
        <dbReference type="SAM" id="SignalP"/>
    </source>
</evidence>
<organism evidence="3 4">
    <name type="scientific">Batrachochytrium salamandrivorans</name>
    <dbReference type="NCBI Taxonomy" id="1357716"/>
    <lineage>
        <taxon>Eukaryota</taxon>
        <taxon>Fungi</taxon>
        <taxon>Fungi incertae sedis</taxon>
        <taxon>Chytridiomycota</taxon>
        <taxon>Chytridiomycota incertae sedis</taxon>
        <taxon>Chytridiomycetes</taxon>
        <taxon>Rhizophydiales</taxon>
        <taxon>Rhizophydiales incertae sedis</taxon>
        <taxon>Batrachochytrium</taxon>
    </lineage>
</organism>
<evidence type="ECO:0000313" key="4">
    <source>
        <dbReference type="Proteomes" id="UP001648503"/>
    </source>
</evidence>
<feature type="compositionally biased region" description="Polar residues" evidence="1">
    <location>
        <begin position="73"/>
        <end position="83"/>
    </location>
</feature>
<sequence length="222" mass="24461">MQFFHLLSFVGVASYAAALPQPAGLSEKYSNNVDITLASILKARSYQPVLDTREDLPTLMSLERRADSAGSPRVNSGSGTPPLSTLDYEEAKKLIYSLFEKSDFSFANIASTIDNVGDGFAELSENGEKVGNKIGGTAGDLLAKYVRRNTYNVEEAIQLLVEAINNLVKIFDVIKTLMSKSESGKTIYDEISTTIESLDEFIAEQQRLHDEIITALEDEFFQ</sequence>
<keyword evidence="4" id="KW-1185">Reference proteome</keyword>
<reference evidence="3 4" key="1">
    <citation type="submission" date="2021-02" db="EMBL/GenBank/DDBJ databases">
        <title>Variation within the Batrachochytrium salamandrivorans European outbreak.</title>
        <authorList>
            <person name="Kelly M."/>
            <person name="Pasmans F."/>
            <person name="Shea T.P."/>
            <person name="Munoz J.F."/>
            <person name="Carranza S."/>
            <person name="Cuomo C.A."/>
            <person name="Martel A."/>
        </authorList>
    </citation>
    <scope>NUCLEOTIDE SEQUENCE [LARGE SCALE GENOMIC DNA]</scope>
    <source>
        <strain evidence="3 4">AMFP18/2</strain>
    </source>
</reference>
<proteinExistence type="predicted"/>
<protein>
    <submittedName>
        <fullName evidence="3">Uncharacterized protein</fullName>
    </submittedName>
</protein>